<comment type="caution">
    <text evidence="8">The sequence shown here is derived from an EMBL/GenBank/DDBJ whole genome shotgun (WGS) entry which is preliminary data.</text>
</comment>
<keyword evidence="4 6" id="KW-0472">Membrane</keyword>
<evidence type="ECO:0000256" key="5">
    <source>
        <dbReference type="SAM" id="MobiDB-lite"/>
    </source>
</evidence>
<protein>
    <recommendedName>
        <fullName evidence="7">TM2 domain-containing protein</fullName>
    </recommendedName>
</protein>
<dbReference type="EMBL" id="JACCCW010000001">
    <property type="protein sequence ID" value="NYF78071.1"/>
    <property type="molecule type" value="Genomic_DNA"/>
</dbReference>
<feature type="region of interest" description="Disordered" evidence="5">
    <location>
        <begin position="83"/>
        <end position="102"/>
    </location>
</feature>
<evidence type="ECO:0000313" key="8">
    <source>
        <dbReference type="EMBL" id="NYF78071.1"/>
    </source>
</evidence>
<evidence type="ECO:0000313" key="9">
    <source>
        <dbReference type="Proteomes" id="UP000589520"/>
    </source>
</evidence>
<dbReference type="GO" id="GO:0016020">
    <property type="term" value="C:membrane"/>
    <property type="evidence" value="ECO:0007669"/>
    <property type="project" value="UniProtKB-SubCell"/>
</dbReference>
<sequence>MSETICPYCRSPFEPEDAVHRCPACGTPHHADCFAENGGCTIFGCTAAPAEEAPISVTPTDLTPSPPAVSNSIYNFGSSATPETPQLPAVAPPPPLPAGSSAPPPPPLLAYQPYAMPPANPYADISYIRPKSRVVFVLLAVFFGAFGAHNFYAGYNKKAVIQLCITLCTCFYASLISWIWAIVEACTVTADDDGVQLT</sequence>
<dbReference type="InterPro" id="IPR039522">
    <property type="entry name" value="RING_finger_1_prok"/>
</dbReference>
<dbReference type="AlphaFoldDB" id="A0A7Y9TEV1"/>
<evidence type="ECO:0000256" key="3">
    <source>
        <dbReference type="ARBA" id="ARBA00022989"/>
    </source>
</evidence>
<keyword evidence="3 6" id="KW-1133">Transmembrane helix</keyword>
<accession>A0A7Y9TEV1</accession>
<gene>
    <name evidence="8" type="ORF">HDF17_000358</name>
</gene>
<proteinExistence type="predicted"/>
<dbReference type="RefSeq" id="WP_179487192.1">
    <property type="nucleotide sequence ID" value="NZ_JACCCW010000001.1"/>
</dbReference>
<comment type="subcellular location">
    <subcellularLocation>
        <location evidence="1">Membrane</location>
        <topology evidence="1">Multi-pass membrane protein</topology>
    </subcellularLocation>
</comment>
<reference evidence="8 9" key="1">
    <citation type="submission" date="2020-07" db="EMBL/GenBank/DDBJ databases">
        <title>Genomic Encyclopedia of Type Strains, Phase IV (KMG-V): Genome sequencing to study the core and pangenomes of soil and plant-associated prokaryotes.</title>
        <authorList>
            <person name="Whitman W."/>
        </authorList>
    </citation>
    <scope>NUCLEOTIDE SEQUENCE [LARGE SCALE GENOMIC DNA]</scope>
    <source>
        <strain evidence="8 9">X4EP2</strain>
    </source>
</reference>
<dbReference type="Pfam" id="PF14446">
    <property type="entry name" value="Prok-RING_1"/>
    <property type="match status" value="1"/>
</dbReference>
<organism evidence="8 9">
    <name type="scientific">Granulicella arctica</name>
    <dbReference type="NCBI Taxonomy" id="940613"/>
    <lineage>
        <taxon>Bacteria</taxon>
        <taxon>Pseudomonadati</taxon>
        <taxon>Acidobacteriota</taxon>
        <taxon>Terriglobia</taxon>
        <taxon>Terriglobales</taxon>
        <taxon>Acidobacteriaceae</taxon>
        <taxon>Granulicella</taxon>
    </lineage>
</organism>
<feature type="domain" description="TM2" evidence="7">
    <location>
        <begin position="130"/>
        <end position="179"/>
    </location>
</feature>
<feature type="compositionally biased region" description="Pro residues" evidence="5">
    <location>
        <begin position="90"/>
        <end position="102"/>
    </location>
</feature>
<evidence type="ECO:0000256" key="1">
    <source>
        <dbReference type="ARBA" id="ARBA00004141"/>
    </source>
</evidence>
<dbReference type="Pfam" id="PF05154">
    <property type="entry name" value="TM2"/>
    <property type="match status" value="1"/>
</dbReference>
<keyword evidence="2 6" id="KW-0812">Transmembrane</keyword>
<keyword evidence="9" id="KW-1185">Reference proteome</keyword>
<dbReference type="InterPro" id="IPR007829">
    <property type="entry name" value="TM2"/>
</dbReference>
<dbReference type="Proteomes" id="UP000589520">
    <property type="component" value="Unassembled WGS sequence"/>
</dbReference>
<evidence type="ECO:0000256" key="2">
    <source>
        <dbReference type="ARBA" id="ARBA00022692"/>
    </source>
</evidence>
<name>A0A7Y9TEV1_9BACT</name>
<feature type="transmembrane region" description="Helical" evidence="6">
    <location>
        <begin position="134"/>
        <end position="153"/>
    </location>
</feature>
<evidence type="ECO:0000256" key="4">
    <source>
        <dbReference type="ARBA" id="ARBA00023136"/>
    </source>
</evidence>
<evidence type="ECO:0000259" key="7">
    <source>
        <dbReference type="Pfam" id="PF05154"/>
    </source>
</evidence>
<evidence type="ECO:0000256" key="6">
    <source>
        <dbReference type="SAM" id="Phobius"/>
    </source>
</evidence>
<feature type="transmembrane region" description="Helical" evidence="6">
    <location>
        <begin position="159"/>
        <end position="183"/>
    </location>
</feature>